<feature type="region of interest" description="Disordered" evidence="1">
    <location>
        <begin position="233"/>
        <end position="255"/>
    </location>
</feature>
<proteinExistence type="predicted"/>
<dbReference type="Proteomes" id="UP001186944">
    <property type="component" value="Unassembled WGS sequence"/>
</dbReference>
<reference evidence="2" key="1">
    <citation type="submission" date="2019-08" db="EMBL/GenBank/DDBJ databases">
        <title>The improved chromosome-level genome for the pearl oyster Pinctada fucata martensii using PacBio sequencing and Hi-C.</title>
        <authorList>
            <person name="Zheng Z."/>
        </authorList>
    </citation>
    <scope>NUCLEOTIDE SEQUENCE</scope>
    <source>
        <strain evidence="2">ZZ-2019</strain>
        <tissue evidence="2">Adductor muscle</tissue>
    </source>
</reference>
<name>A0AA88Y8K1_PINIB</name>
<organism evidence="2 3">
    <name type="scientific">Pinctada imbricata</name>
    <name type="common">Atlantic pearl-oyster</name>
    <name type="synonym">Pinctada martensii</name>
    <dbReference type="NCBI Taxonomy" id="66713"/>
    <lineage>
        <taxon>Eukaryota</taxon>
        <taxon>Metazoa</taxon>
        <taxon>Spiralia</taxon>
        <taxon>Lophotrochozoa</taxon>
        <taxon>Mollusca</taxon>
        <taxon>Bivalvia</taxon>
        <taxon>Autobranchia</taxon>
        <taxon>Pteriomorphia</taxon>
        <taxon>Pterioida</taxon>
        <taxon>Pterioidea</taxon>
        <taxon>Pteriidae</taxon>
        <taxon>Pinctada</taxon>
    </lineage>
</organism>
<protein>
    <submittedName>
        <fullName evidence="2">Uncharacterized protein</fullName>
    </submittedName>
</protein>
<evidence type="ECO:0000256" key="1">
    <source>
        <dbReference type="SAM" id="MobiDB-lite"/>
    </source>
</evidence>
<dbReference type="EMBL" id="VSWD01000006">
    <property type="protein sequence ID" value="KAK3100077.1"/>
    <property type="molecule type" value="Genomic_DNA"/>
</dbReference>
<gene>
    <name evidence="2" type="ORF">FSP39_014382</name>
</gene>
<keyword evidence="3" id="KW-1185">Reference proteome</keyword>
<accession>A0AA88Y8K1</accession>
<sequence>MAAGRGSMPLGIYKKGINPSRVAVAKNFSSELSSADLADLVEKQFGIKTKAVYFHSDCRHVALLLLDESTNILSDLNVYSADKLVTLAPVGPAKGIVVDVPEGADLTMLQAYFDGDQSGVSGQYSHMDFVAGVLIIKIPNPNVQEVLGRVFSSSHILRHTELFIEPYYPEFHDMCFQLPKRKEPKRSTASPLKNVGSRTAPPASSRYMEGCYFPECQVPPTSHTVSGRLQLIDTEEDEQGKDISSSDTFAIDGKP</sequence>
<comment type="caution">
    <text evidence="2">The sequence shown here is derived from an EMBL/GenBank/DDBJ whole genome shotgun (WGS) entry which is preliminary data.</text>
</comment>
<dbReference type="AlphaFoldDB" id="A0AA88Y8K1"/>
<evidence type="ECO:0000313" key="2">
    <source>
        <dbReference type="EMBL" id="KAK3100077.1"/>
    </source>
</evidence>
<evidence type="ECO:0000313" key="3">
    <source>
        <dbReference type="Proteomes" id="UP001186944"/>
    </source>
</evidence>